<dbReference type="UniPathway" id="UPA00529">
    <property type="reaction ID" value="UER00385"/>
</dbReference>
<dbReference type="KEGG" id="nsm:JO391_06255"/>
<dbReference type="GO" id="GO:0050660">
    <property type="term" value="F:flavin adenine dinucleotide binding"/>
    <property type="evidence" value="ECO:0007669"/>
    <property type="project" value="InterPro"/>
</dbReference>
<feature type="binding site" evidence="7">
    <location>
        <position position="81"/>
    </location>
    <ligand>
        <name>FAD</name>
        <dbReference type="ChEBI" id="CHEBI:57692"/>
    </ligand>
</feature>
<dbReference type="RefSeq" id="WP_220663434.1">
    <property type="nucleotide sequence ID" value="NZ_CP069370.1"/>
</dbReference>
<evidence type="ECO:0000256" key="5">
    <source>
        <dbReference type="ARBA" id="ARBA00023002"/>
    </source>
</evidence>
<feature type="domain" description="Glucose-methanol-choline oxidoreductase N-terminal" evidence="10">
    <location>
        <begin position="79"/>
        <end position="102"/>
    </location>
</feature>
<keyword evidence="5 12" id="KW-0560">Oxidoreductase</keyword>
<evidence type="ECO:0000256" key="1">
    <source>
        <dbReference type="ARBA" id="ARBA00001974"/>
    </source>
</evidence>
<comment type="similarity">
    <text evidence="2 8">Belongs to the GMC oxidoreductase family.</text>
</comment>
<dbReference type="NCBIfam" id="TIGR01810">
    <property type="entry name" value="betA"/>
    <property type="match status" value="1"/>
</dbReference>
<dbReference type="InterPro" id="IPR011533">
    <property type="entry name" value="BetA"/>
</dbReference>
<feature type="domain" description="Glucose-methanol-choline oxidoreductase N-terminal" evidence="11">
    <location>
        <begin position="254"/>
        <end position="268"/>
    </location>
</feature>
<dbReference type="Proteomes" id="UP000826300">
    <property type="component" value="Chromosome"/>
</dbReference>
<dbReference type="SUPFAM" id="SSF54373">
    <property type="entry name" value="FAD-linked reductases, C-terminal domain"/>
    <property type="match status" value="1"/>
</dbReference>
<evidence type="ECO:0000256" key="8">
    <source>
        <dbReference type="RuleBase" id="RU003968"/>
    </source>
</evidence>
<dbReference type="GO" id="GO:0019285">
    <property type="term" value="P:glycine betaine biosynthetic process from choline"/>
    <property type="evidence" value="ECO:0007669"/>
    <property type="project" value="UniProtKB-UniRule"/>
</dbReference>
<dbReference type="InterPro" id="IPR007867">
    <property type="entry name" value="GMC_OxRtase_C"/>
</dbReference>
<dbReference type="InterPro" id="IPR000172">
    <property type="entry name" value="GMC_OxRdtase_N"/>
</dbReference>
<evidence type="ECO:0000259" key="11">
    <source>
        <dbReference type="PROSITE" id="PS00624"/>
    </source>
</evidence>
<dbReference type="NCBIfam" id="NF002550">
    <property type="entry name" value="PRK02106.1"/>
    <property type="match status" value="1"/>
</dbReference>
<comment type="catalytic activity">
    <reaction evidence="9">
        <text>choline + A = betaine aldehyde + AH2</text>
        <dbReference type="Rhea" id="RHEA:17433"/>
        <dbReference type="ChEBI" id="CHEBI:13193"/>
        <dbReference type="ChEBI" id="CHEBI:15354"/>
        <dbReference type="ChEBI" id="CHEBI:15710"/>
        <dbReference type="ChEBI" id="CHEBI:17499"/>
        <dbReference type="EC" id="1.1.99.1"/>
    </reaction>
</comment>
<accession>A0A8G0ZYD5</accession>
<dbReference type="PANTHER" id="PTHR11552:SF147">
    <property type="entry name" value="CHOLINE DEHYDROGENASE, MITOCHONDRIAL"/>
    <property type="match status" value="1"/>
</dbReference>
<dbReference type="AlphaFoldDB" id="A0A8G0ZYD5"/>
<proteinExistence type="inferred from homology"/>
<dbReference type="InterPro" id="IPR036188">
    <property type="entry name" value="FAD/NAD-bd_sf"/>
</dbReference>
<dbReference type="SUPFAM" id="SSF51905">
    <property type="entry name" value="FAD/NAD(P)-binding domain"/>
    <property type="match status" value="1"/>
</dbReference>
<reference evidence="12" key="1">
    <citation type="submission" date="2021-02" db="EMBL/GenBank/DDBJ databases">
        <title>Rhodobacter shimadae sp. nov., an aerobic anoxygenic phototrophic bacterium isolated from a hot spring.</title>
        <authorList>
            <person name="Muramatsu S."/>
            <person name="Haruta S."/>
            <person name="Hirose S."/>
            <person name="Hanada S."/>
        </authorList>
    </citation>
    <scope>NUCLEOTIDE SEQUENCE</scope>
    <source>
        <strain evidence="12">N10</strain>
    </source>
</reference>
<name>A0A8G0ZYD5_9RHOB</name>
<dbReference type="InterPro" id="IPR012132">
    <property type="entry name" value="GMC_OxRdtase"/>
</dbReference>
<protein>
    <recommendedName>
        <fullName evidence="6 9">Choline dehydrogenase</fullName>
        <ecNumber evidence="6 9">1.1.99.1</ecNumber>
    </recommendedName>
</protein>
<evidence type="ECO:0000256" key="9">
    <source>
        <dbReference type="RuleBase" id="RU003969"/>
    </source>
</evidence>
<keyword evidence="13" id="KW-1185">Reference proteome</keyword>
<evidence type="ECO:0000256" key="6">
    <source>
        <dbReference type="NCBIfam" id="TIGR01810"/>
    </source>
</evidence>
<dbReference type="GO" id="GO:0008812">
    <property type="term" value="F:choline dehydrogenase activity"/>
    <property type="evidence" value="ECO:0007669"/>
    <property type="project" value="UniProtKB-UniRule"/>
</dbReference>
<evidence type="ECO:0000256" key="7">
    <source>
        <dbReference type="PIRSR" id="PIRSR000137-2"/>
    </source>
</evidence>
<evidence type="ECO:0000313" key="12">
    <source>
        <dbReference type="EMBL" id="QYZ71108.1"/>
    </source>
</evidence>
<sequence length="552" mass="60300">MTSDFVIVGAGSAGCAMAYRLAEAGRSVTVIEYGGSDAGPFIQMPAALSYPMNMGIYDWGFQTEPEPHLGGRRLATPRGKVIGGSSSINGMVYVRGHAKDFDTWAEMGAQGWAYADVLPYFQRQEHWHGHHDGGEPDWRGHKGPLHITRGPRSNPLFHAFIEAGRQAGYPVTMDYNGQQQEGFGPMEATIWKGRRWSASNAYLKPAIATGRVTVVRALARKVIIENGRATGVEVMRNGAVEVITAGREVVIAASSINSPKILMLSGIGPGAHLAEHGIPVVADRPGVGQNLQDHLEIYMQFAAAQPVTLYKYWNLWGKAMVGAQWLFTGKGLGASNQFEACAFIRSKAGVEYPDIQYHFLPIAVRYDGKAAAGGHGFQAHVGPMRSKSRGAVTLRSGRPEDAPVIRFNYMSHPDDWEDFRTCIRLTREVFGQEAFRPFVKSEIQPGAALQSDDELDGFLREHVESAYHPCGTVRMGRRDDPTAVVDPEARVIGVEGLRVADSSIFPQVTNGNLNGPSIMVGEKVSDHLLGRTPLAPSNAEPWINPNWRTSQR</sequence>
<keyword evidence="4 7" id="KW-0274">FAD</keyword>
<dbReference type="EMBL" id="CP069370">
    <property type="protein sequence ID" value="QYZ71108.1"/>
    <property type="molecule type" value="Genomic_DNA"/>
</dbReference>
<dbReference type="Gene3D" id="3.50.50.60">
    <property type="entry name" value="FAD/NAD(P)-binding domain"/>
    <property type="match status" value="1"/>
</dbReference>
<evidence type="ECO:0000256" key="3">
    <source>
        <dbReference type="ARBA" id="ARBA00022630"/>
    </source>
</evidence>
<comment type="cofactor">
    <cofactor evidence="1 7">
        <name>FAD</name>
        <dbReference type="ChEBI" id="CHEBI:57692"/>
    </cofactor>
</comment>
<keyword evidence="3 8" id="KW-0285">Flavoprotein</keyword>
<dbReference type="PANTHER" id="PTHR11552">
    <property type="entry name" value="GLUCOSE-METHANOL-CHOLINE GMC OXIDOREDUCTASE"/>
    <property type="match status" value="1"/>
</dbReference>
<evidence type="ECO:0000256" key="2">
    <source>
        <dbReference type="ARBA" id="ARBA00010790"/>
    </source>
</evidence>
<dbReference type="PROSITE" id="PS00624">
    <property type="entry name" value="GMC_OXRED_2"/>
    <property type="match status" value="1"/>
</dbReference>
<evidence type="ECO:0000259" key="10">
    <source>
        <dbReference type="PROSITE" id="PS00623"/>
    </source>
</evidence>
<evidence type="ECO:0000256" key="4">
    <source>
        <dbReference type="ARBA" id="ARBA00022827"/>
    </source>
</evidence>
<dbReference type="Gene3D" id="3.30.560.10">
    <property type="entry name" value="Glucose Oxidase, domain 3"/>
    <property type="match status" value="1"/>
</dbReference>
<feature type="binding site" evidence="7">
    <location>
        <begin position="89"/>
        <end position="92"/>
    </location>
    <ligand>
        <name>FAD</name>
        <dbReference type="ChEBI" id="CHEBI:57692"/>
    </ligand>
</feature>
<organism evidence="12 13">
    <name type="scientific">Neotabrizicola shimadae</name>
    <dbReference type="NCBI Taxonomy" id="2807096"/>
    <lineage>
        <taxon>Bacteria</taxon>
        <taxon>Pseudomonadati</taxon>
        <taxon>Pseudomonadota</taxon>
        <taxon>Alphaproteobacteria</taxon>
        <taxon>Rhodobacterales</taxon>
        <taxon>Paracoccaceae</taxon>
        <taxon>Neotabrizicola</taxon>
    </lineage>
</organism>
<dbReference type="EC" id="1.1.99.1" evidence="6 9"/>
<evidence type="ECO:0000313" key="13">
    <source>
        <dbReference type="Proteomes" id="UP000826300"/>
    </source>
</evidence>
<dbReference type="Pfam" id="PF00732">
    <property type="entry name" value="GMC_oxred_N"/>
    <property type="match status" value="1"/>
</dbReference>
<dbReference type="Pfam" id="PF05199">
    <property type="entry name" value="GMC_oxred_C"/>
    <property type="match status" value="1"/>
</dbReference>
<gene>
    <name evidence="12" type="primary">betA</name>
    <name evidence="12" type="ORF">JO391_06255</name>
</gene>
<dbReference type="PIRSF" id="PIRSF000137">
    <property type="entry name" value="Alcohol_oxidase"/>
    <property type="match status" value="1"/>
</dbReference>
<comment type="pathway">
    <text evidence="9">Amine and polyamine biosynthesis; betaine biosynthesis via choline pathway; betaine aldehyde from choline (cytochrome c reductase route): step 1/1.</text>
</comment>
<dbReference type="PROSITE" id="PS00623">
    <property type="entry name" value="GMC_OXRED_1"/>
    <property type="match status" value="1"/>
</dbReference>